<feature type="transmembrane region" description="Helical" evidence="6">
    <location>
        <begin position="305"/>
        <end position="325"/>
    </location>
</feature>
<evidence type="ECO:0000313" key="8">
    <source>
        <dbReference type="EMBL" id="RGD59799.1"/>
    </source>
</evidence>
<evidence type="ECO:0000256" key="4">
    <source>
        <dbReference type="ARBA" id="ARBA00023136"/>
    </source>
</evidence>
<dbReference type="EMBL" id="QVIG01000001">
    <property type="protein sequence ID" value="RGD59799.1"/>
    <property type="molecule type" value="Genomic_DNA"/>
</dbReference>
<dbReference type="AlphaFoldDB" id="A0A372ZV94"/>
<feature type="transmembrane region" description="Helical" evidence="6">
    <location>
        <begin position="476"/>
        <end position="498"/>
    </location>
</feature>
<evidence type="ECO:0000256" key="2">
    <source>
        <dbReference type="ARBA" id="ARBA00022692"/>
    </source>
</evidence>
<dbReference type="InterPro" id="IPR036259">
    <property type="entry name" value="MFS_trans_sf"/>
</dbReference>
<gene>
    <name evidence="8" type="ORF">DR950_20235</name>
</gene>
<dbReference type="Pfam" id="PF07690">
    <property type="entry name" value="MFS_1"/>
    <property type="match status" value="1"/>
</dbReference>
<feature type="domain" description="Major facilitator superfamily (MFS) profile" evidence="7">
    <location>
        <begin position="43"/>
        <end position="503"/>
    </location>
</feature>
<dbReference type="CDD" id="cd17504">
    <property type="entry name" value="MFS_MMR_MDR_like"/>
    <property type="match status" value="1"/>
</dbReference>
<dbReference type="InterPro" id="IPR020846">
    <property type="entry name" value="MFS_dom"/>
</dbReference>
<keyword evidence="5" id="KW-0046">Antibiotic resistance</keyword>
<keyword evidence="2 6" id="KW-0812">Transmembrane</keyword>
<comment type="subcellular location">
    <subcellularLocation>
        <location evidence="1">Cell membrane</location>
        <topology evidence="1">Multi-pass membrane protein</topology>
    </subcellularLocation>
</comment>
<dbReference type="InterPro" id="IPR011701">
    <property type="entry name" value="MFS"/>
</dbReference>
<accession>A0A372ZV94</accession>
<dbReference type="PANTHER" id="PTHR42718:SF35">
    <property type="entry name" value="BLL0718 PROTEIN"/>
    <property type="match status" value="1"/>
</dbReference>
<evidence type="ECO:0000256" key="1">
    <source>
        <dbReference type="ARBA" id="ARBA00004651"/>
    </source>
</evidence>
<dbReference type="GO" id="GO:0046677">
    <property type="term" value="P:response to antibiotic"/>
    <property type="evidence" value="ECO:0007669"/>
    <property type="project" value="UniProtKB-KW"/>
</dbReference>
<dbReference type="GO" id="GO:0022857">
    <property type="term" value="F:transmembrane transporter activity"/>
    <property type="evidence" value="ECO:0007669"/>
    <property type="project" value="InterPro"/>
</dbReference>
<dbReference type="Proteomes" id="UP000263377">
    <property type="component" value="Unassembled WGS sequence"/>
</dbReference>
<keyword evidence="3 6" id="KW-1133">Transmembrane helix</keyword>
<evidence type="ECO:0000313" key="9">
    <source>
        <dbReference type="Proteomes" id="UP000263377"/>
    </source>
</evidence>
<feature type="transmembrane region" description="Helical" evidence="6">
    <location>
        <begin position="376"/>
        <end position="396"/>
    </location>
</feature>
<comment type="caution">
    <text evidence="8">The sequence shown here is derived from an EMBL/GenBank/DDBJ whole genome shotgun (WGS) entry which is preliminary data.</text>
</comment>
<sequence length="525" mass="53328">MHIVCFVHVSALERSSNVLRLLFDRPRRPVINGPAPTPRTGPIVAVLAFTGTVAAIMQTLVTPLISQLPQLLHTSASNASWVITATLLSAAVFVPISGRLGDLLGKRTMLIASCVPLLLGSVLCAVADSVVPMIAGRALQGMGMGLVPIGISLLRDVLPPERLGSAIALVSASMGIGGGLGLPIAAGVADYASWRVLFWGTAVLAVVIIGLLWVIIPAPAPAASASSDGRPATGGRFDYVGAIGLSVGLVCLLLPVSKGGDWGWGSTRTLGLFTASAAILLLWARWELRVSEPLVDLRVTARPRVLLTNAASVLVGFGMYAQALIVPQLLQLPEATGYGLGQSMLAMGLWMAPGGLMMMVVSPFGGKLSAARGPKFTLVAGALTIAVGYGLALPLMGSTWGVLIVTIVCNSGVGLAYGAMPALIMSAVPLTATASANSFNTLMRSLGTSVSAAVMGVVLSQMTVTLGGHTLPSEGGFRVGLVIGCGVALIAAAVAAVIPAPPASRLRSVPVPAGAGAEEADQATA</sequence>
<feature type="transmembrane region" description="Helical" evidence="6">
    <location>
        <begin position="43"/>
        <end position="66"/>
    </location>
</feature>
<feature type="transmembrane region" description="Helical" evidence="6">
    <location>
        <begin position="78"/>
        <end position="96"/>
    </location>
</feature>
<evidence type="ECO:0000259" key="7">
    <source>
        <dbReference type="PROSITE" id="PS50850"/>
    </source>
</evidence>
<dbReference type="GO" id="GO:0005886">
    <property type="term" value="C:plasma membrane"/>
    <property type="evidence" value="ECO:0007669"/>
    <property type="project" value="UniProtKB-SubCell"/>
</dbReference>
<name>A0A372ZV94_9ACTN</name>
<evidence type="ECO:0000256" key="3">
    <source>
        <dbReference type="ARBA" id="ARBA00022989"/>
    </source>
</evidence>
<feature type="transmembrane region" description="Helical" evidence="6">
    <location>
        <begin position="345"/>
        <end position="364"/>
    </location>
</feature>
<dbReference type="SUPFAM" id="SSF103473">
    <property type="entry name" value="MFS general substrate transporter"/>
    <property type="match status" value="1"/>
</dbReference>
<feature type="transmembrane region" description="Helical" evidence="6">
    <location>
        <begin position="445"/>
        <end position="464"/>
    </location>
</feature>
<keyword evidence="9" id="KW-1185">Reference proteome</keyword>
<keyword evidence="4 6" id="KW-0472">Membrane</keyword>
<feature type="transmembrane region" description="Helical" evidence="6">
    <location>
        <begin position="108"/>
        <end position="128"/>
    </location>
</feature>
<dbReference type="PANTHER" id="PTHR42718">
    <property type="entry name" value="MAJOR FACILITATOR SUPERFAMILY MULTIDRUG TRANSPORTER MFSC"/>
    <property type="match status" value="1"/>
</dbReference>
<protein>
    <submittedName>
        <fullName evidence="8">MFS transporter</fullName>
    </submittedName>
</protein>
<evidence type="ECO:0000256" key="5">
    <source>
        <dbReference type="ARBA" id="ARBA00023251"/>
    </source>
</evidence>
<dbReference type="PROSITE" id="PS50850">
    <property type="entry name" value="MFS"/>
    <property type="match status" value="1"/>
</dbReference>
<proteinExistence type="predicted"/>
<feature type="transmembrane region" description="Helical" evidence="6">
    <location>
        <begin position="197"/>
        <end position="216"/>
    </location>
</feature>
<feature type="transmembrane region" description="Helical" evidence="6">
    <location>
        <begin position="166"/>
        <end position="185"/>
    </location>
</feature>
<evidence type="ECO:0000256" key="6">
    <source>
        <dbReference type="SAM" id="Phobius"/>
    </source>
</evidence>
<reference evidence="8 9" key="1">
    <citation type="submission" date="2018-08" db="EMBL/GenBank/DDBJ databases">
        <title>Diversity &amp; Physiological Properties of Lignin-Decomposing Actinobacteria from Soil.</title>
        <authorList>
            <person name="Roh S.G."/>
            <person name="Kim S.B."/>
        </authorList>
    </citation>
    <scope>NUCLEOTIDE SEQUENCE [LARGE SCALE GENOMIC DNA]</scope>
    <source>
        <strain evidence="8 9">MMS17-GH009</strain>
    </source>
</reference>
<organism evidence="8 9">
    <name type="scientific">Kitasatospora xanthocidica</name>
    <dbReference type="NCBI Taxonomy" id="83382"/>
    <lineage>
        <taxon>Bacteria</taxon>
        <taxon>Bacillati</taxon>
        <taxon>Actinomycetota</taxon>
        <taxon>Actinomycetes</taxon>
        <taxon>Kitasatosporales</taxon>
        <taxon>Streptomycetaceae</taxon>
        <taxon>Kitasatospora</taxon>
    </lineage>
</organism>
<feature type="transmembrane region" description="Helical" evidence="6">
    <location>
        <begin position="402"/>
        <end position="424"/>
    </location>
</feature>
<feature type="transmembrane region" description="Helical" evidence="6">
    <location>
        <begin position="262"/>
        <end position="284"/>
    </location>
</feature>
<dbReference type="Gene3D" id="1.20.1250.20">
    <property type="entry name" value="MFS general substrate transporter like domains"/>
    <property type="match status" value="1"/>
</dbReference>